<evidence type="ECO:0000256" key="1">
    <source>
        <dbReference type="SAM" id="Phobius"/>
    </source>
</evidence>
<proteinExistence type="predicted"/>
<evidence type="ECO:0000313" key="4">
    <source>
        <dbReference type="Proteomes" id="UP001165488"/>
    </source>
</evidence>
<dbReference type="InterPro" id="IPR035901">
    <property type="entry name" value="GIY-YIG_endonuc_sf"/>
</dbReference>
<dbReference type="SUPFAM" id="SSF82771">
    <property type="entry name" value="GIY-YIG endonuclease"/>
    <property type="match status" value="1"/>
</dbReference>
<dbReference type="RefSeq" id="WP_241276698.1">
    <property type="nucleotide sequence ID" value="NZ_JAKZGS010000042.1"/>
</dbReference>
<accession>A0ABS9UUW1</accession>
<dbReference type="CDD" id="cd10449">
    <property type="entry name" value="GIY-YIG_SLX1_like"/>
    <property type="match status" value="1"/>
</dbReference>
<keyword evidence="4" id="KW-1185">Reference proteome</keyword>
<dbReference type="Pfam" id="PF01541">
    <property type="entry name" value="GIY-YIG"/>
    <property type="match status" value="1"/>
</dbReference>
<dbReference type="PROSITE" id="PS50164">
    <property type="entry name" value="GIY_YIG"/>
    <property type="match status" value="1"/>
</dbReference>
<keyword evidence="1" id="KW-0812">Transmembrane</keyword>
<feature type="domain" description="GIY-YIG" evidence="2">
    <location>
        <begin position="21"/>
        <end position="98"/>
    </location>
</feature>
<reference evidence="3" key="1">
    <citation type="submission" date="2022-03" db="EMBL/GenBank/DDBJ databases">
        <title>De novo assembled genomes of Belliella spp. (Cyclobacteriaceae) strains.</title>
        <authorList>
            <person name="Szabo A."/>
            <person name="Korponai K."/>
            <person name="Felfoldi T."/>
        </authorList>
    </citation>
    <scope>NUCLEOTIDE SEQUENCE</scope>
    <source>
        <strain evidence="3">DSM 107340</strain>
    </source>
</reference>
<evidence type="ECO:0000313" key="3">
    <source>
        <dbReference type="EMBL" id="MCH7400209.1"/>
    </source>
</evidence>
<dbReference type="Proteomes" id="UP001165488">
    <property type="component" value="Unassembled WGS sequence"/>
</dbReference>
<name>A0ABS9UUW1_9BACT</name>
<gene>
    <name evidence="3" type="ORF">MM236_19615</name>
</gene>
<keyword evidence="1" id="KW-0472">Membrane</keyword>
<protein>
    <submittedName>
        <fullName evidence="3">GIY-YIG nuclease family protein</fullName>
    </submittedName>
</protein>
<evidence type="ECO:0000259" key="2">
    <source>
        <dbReference type="PROSITE" id="PS50164"/>
    </source>
</evidence>
<sequence length="99" mass="11930">RFPLLVLKPRITTRFFVLYLIMFFVYAISSSIRKYIYVGLTSNLDERIHRHNSGYEKTTKPYTPFDLIYVKQFETRIEARQHEKYLKSTSGKRILYSLL</sequence>
<dbReference type="InterPro" id="IPR000305">
    <property type="entry name" value="GIY-YIG_endonuc"/>
</dbReference>
<dbReference type="Gene3D" id="3.40.1440.10">
    <property type="entry name" value="GIY-YIG endonuclease"/>
    <property type="match status" value="1"/>
</dbReference>
<comment type="caution">
    <text evidence="3">The sequence shown here is derived from an EMBL/GenBank/DDBJ whole genome shotgun (WGS) entry which is preliminary data.</text>
</comment>
<feature type="non-terminal residue" evidence="3">
    <location>
        <position position="1"/>
    </location>
</feature>
<organism evidence="3 4">
    <name type="scientific">Belliella calami</name>
    <dbReference type="NCBI Taxonomy" id="2923436"/>
    <lineage>
        <taxon>Bacteria</taxon>
        <taxon>Pseudomonadati</taxon>
        <taxon>Bacteroidota</taxon>
        <taxon>Cytophagia</taxon>
        <taxon>Cytophagales</taxon>
        <taxon>Cyclobacteriaceae</taxon>
        <taxon>Belliella</taxon>
    </lineage>
</organism>
<feature type="transmembrane region" description="Helical" evidence="1">
    <location>
        <begin position="12"/>
        <end position="29"/>
    </location>
</feature>
<keyword evidence="1" id="KW-1133">Transmembrane helix</keyword>
<dbReference type="EMBL" id="JAKZGS010000042">
    <property type="protein sequence ID" value="MCH7400209.1"/>
    <property type="molecule type" value="Genomic_DNA"/>
</dbReference>